<dbReference type="Proteomes" id="UP000515153">
    <property type="component" value="Chromosome I"/>
</dbReference>
<dbReference type="KEGG" id="pgri:PgNI_05856"/>
<accession>A0A6P8B647</accession>
<keyword evidence="2" id="KW-1133">Transmembrane helix</keyword>
<evidence type="ECO:0000256" key="2">
    <source>
        <dbReference type="SAM" id="Phobius"/>
    </source>
</evidence>
<keyword evidence="2" id="KW-0812">Transmembrane</keyword>
<evidence type="ECO:0000313" key="4">
    <source>
        <dbReference type="RefSeq" id="XP_030982677.1"/>
    </source>
</evidence>
<feature type="region of interest" description="Disordered" evidence="1">
    <location>
        <begin position="69"/>
        <end position="117"/>
    </location>
</feature>
<feature type="transmembrane region" description="Helical" evidence="2">
    <location>
        <begin position="12"/>
        <end position="30"/>
    </location>
</feature>
<dbReference type="RefSeq" id="XP_030982677.1">
    <property type="nucleotide sequence ID" value="XM_031125886.1"/>
</dbReference>
<organism evidence="3 4">
    <name type="scientific">Pyricularia grisea</name>
    <name type="common">Crabgrass-specific blast fungus</name>
    <name type="synonym">Magnaporthe grisea</name>
    <dbReference type="NCBI Taxonomy" id="148305"/>
    <lineage>
        <taxon>Eukaryota</taxon>
        <taxon>Fungi</taxon>
        <taxon>Dikarya</taxon>
        <taxon>Ascomycota</taxon>
        <taxon>Pezizomycotina</taxon>
        <taxon>Sordariomycetes</taxon>
        <taxon>Sordariomycetidae</taxon>
        <taxon>Magnaporthales</taxon>
        <taxon>Pyriculariaceae</taxon>
        <taxon>Pyricularia</taxon>
    </lineage>
</organism>
<reference evidence="3 4" key="1">
    <citation type="journal article" date="2019" name="Mol. Biol. Evol.">
        <title>Blast fungal genomes show frequent chromosomal changes, gene gains and losses, and effector gene turnover.</title>
        <authorList>
            <person name="Gomez Luciano L.B."/>
            <person name="Jason Tsai I."/>
            <person name="Chuma I."/>
            <person name="Tosa Y."/>
            <person name="Chen Y.H."/>
            <person name="Li J.Y."/>
            <person name="Li M.Y."/>
            <person name="Jade Lu M.Y."/>
            <person name="Nakayashiki H."/>
            <person name="Li W.H."/>
        </authorList>
    </citation>
    <scope>NUCLEOTIDE SEQUENCE [LARGE SCALE GENOMIC DNA]</scope>
    <source>
        <strain evidence="3 4">NI907</strain>
    </source>
</reference>
<protein>
    <submittedName>
        <fullName evidence="4">Uncharacterized protein</fullName>
    </submittedName>
</protein>
<dbReference type="AlphaFoldDB" id="A0A6P8B647"/>
<reference evidence="4" key="2">
    <citation type="submission" date="2019-10" db="EMBL/GenBank/DDBJ databases">
        <authorList>
            <consortium name="NCBI Genome Project"/>
        </authorList>
    </citation>
    <scope>NUCLEOTIDE SEQUENCE</scope>
    <source>
        <strain evidence="4">NI907</strain>
    </source>
</reference>
<evidence type="ECO:0000313" key="3">
    <source>
        <dbReference type="Proteomes" id="UP000515153"/>
    </source>
</evidence>
<evidence type="ECO:0000256" key="1">
    <source>
        <dbReference type="SAM" id="MobiDB-lite"/>
    </source>
</evidence>
<reference evidence="4" key="3">
    <citation type="submission" date="2025-08" db="UniProtKB">
        <authorList>
            <consortium name="RefSeq"/>
        </authorList>
    </citation>
    <scope>IDENTIFICATION</scope>
    <source>
        <strain evidence="4">NI907</strain>
    </source>
</reference>
<keyword evidence="2" id="KW-0472">Membrane</keyword>
<proteinExistence type="predicted"/>
<keyword evidence="3" id="KW-1185">Reference proteome</keyword>
<gene>
    <name evidence="4" type="ORF">PgNI_05856</name>
</gene>
<name>A0A6P8B647_PYRGI</name>
<sequence length="117" mass="12594">MGIVKQQQRDRLWVLGLGLVIFFFSPQLLVPAEEPSTAAGLLEGFCVTSSSPRRSASVSMLVRSSRIGVTETRRSGRRRGGYPAGAEVGSRARTIHPSLRPTNGGTPGRLTLCRGRS</sequence>
<dbReference type="GeneID" id="41960795"/>